<dbReference type="InterPro" id="IPR001005">
    <property type="entry name" value="SANT/Myb"/>
</dbReference>
<feature type="region of interest" description="Disordered" evidence="8">
    <location>
        <begin position="1218"/>
        <end position="1376"/>
    </location>
</feature>
<evidence type="ECO:0000256" key="7">
    <source>
        <dbReference type="SAM" id="Coils"/>
    </source>
</evidence>
<feature type="compositionally biased region" description="Basic and acidic residues" evidence="8">
    <location>
        <begin position="1218"/>
        <end position="1228"/>
    </location>
</feature>
<dbReference type="CDD" id="cd00167">
    <property type="entry name" value="SANT"/>
    <property type="match status" value="1"/>
</dbReference>
<keyword evidence="6" id="KW-0539">Nucleus</keyword>
<protein>
    <submittedName>
        <fullName evidence="12">DgyrCDS502</fullName>
    </submittedName>
</protein>
<feature type="compositionally biased region" description="Basic residues" evidence="8">
    <location>
        <begin position="1117"/>
        <end position="1127"/>
    </location>
</feature>
<dbReference type="GO" id="GO:0032991">
    <property type="term" value="C:protein-containing complex"/>
    <property type="evidence" value="ECO:0007669"/>
    <property type="project" value="UniProtKB-ARBA"/>
</dbReference>
<feature type="domain" description="SANT" evidence="10">
    <location>
        <begin position="667"/>
        <end position="718"/>
    </location>
</feature>
<dbReference type="GO" id="GO:0005654">
    <property type="term" value="C:nucleoplasm"/>
    <property type="evidence" value="ECO:0007669"/>
    <property type="project" value="UniProtKB-ARBA"/>
</dbReference>
<dbReference type="Gene3D" id="1.20.58.1880">
    <property type="match status" value="1"/>
</dbReference>
<evidence type="ECO:0000256" key="4">
    <source>
        <dbReference type="ARBA" id="ARBA00022833"/>
    </source>
</evidence>
<feature type="domain" description="SANT" evidence="10">
    <location>
        <begin position="393"/>
        <end position="442"/>
    </location>
</feature>
<reference evidence="12 13" key="1">
    <citation type="submission" date="2020-08" db="EMBL/GenBank/DDBJ databases">
        <authorList>
            <person name="Hejnol A."/>
        </authorList>
    </citation>
    <scope>NUCLEOTIDE SEQUENCE [LARGE SCALE GENOMIC DNA]</scope>
</reference>
<comment type="similarity">
    <text evidence="1">Belongs to the N-CoR nuclear receptor corepressors family.</text>
</comment>
<organism evidence="12 13">
    <name type="scientific">Dimorphilus gyrociliatus</name>
    <dbReference type="NCBI Taxonomy" id="2664684"/>
    <lineage>
        <taxon>Eukaryota</taxon>
        <taxon>Metazoa</taxon>
        <taxon>Spiralia</taxon>
        <taxon>Lophotrochozoa</taxon>
        <taxon>Annelida</taxon>
        <taxon>Polychaeta</taxon>
        <taxon>Polychaeta incertae sedis</taxon>
        <taxon>Dinophilidae</taxon>
        <taxon>Dimorphilus</taxon>
    </lineage>
</organism>
<feature type="region of interest" description="Disordered" evidence="8">
    <location>
        <begin position="1"/>
        <end position="37"/>
    </location>
</feature>
<evidence type="ECO:0000313" key="12">
    <source>
        <dbReference type="EMBL" id="CAD5111166.1"/>
    </source>
</evidence>
<feature type="region of interest" description="Disordered" evidence="8">
    <location>
        <begin position="774"/>
        <end position="833"/>
    </location>
</feature>
<dbReference type="SUPFAM" id="SSF46689">
    <property type="entry name" value="Homeodomain-like"/>
    <property type="match status" value="2"/>
</dbReference>
<feature type="compositionally biased region" description="Polar residues" evidence="8">
    <location>
        <begin position="1332"/>
        <end position="1348"/>
    </location>
</feature>
<feature type="compositionally biased region" description="Basic and acidic residues" evidence="8">
    <location>
        <begin position="937"/>
        <end position="949"/>
    </location>
</feature>
<feature type="compositionally biased region" description="Pro residues" evidence="8">
    <location>
        <begin position="968"/>
        <end position="982"/>
    </location>
</feature>
<evidence type="ECO:0000313" key="13">
    <source>
        <dbReference type="Proteomes" id="UP000549394"/>
    </source>
</evidence>
<dbReference type="Gene3D" id="1.10.10.60">
    <property type="entry name" value="Homeodomain-like"/>
    <property type="match status" value="1"/>
</dbReference>
<dbReference type="PROSITE" id="PS51293">
    <property type="entry name" value="SANT"/>
    <property type="match status" value="2"/>
</dbReference>
<dbReference type="PANTHER" id="PTHR13992">
    <property type="entry name" value="NUCLEAR RECEPTOR CO-REPRESSOR RELATED NCOR"/>
    <property type="match status" value="1"/>
</dbReference>
<dbReference type="Pfam" id="PF00249">
    <property type="entry name" value="Myb_DNA-binding"/>
    <property type="match status" value="1"/>
</dbReference>
<keyword evidence="7" id="KW-0175">Coiled coil</keyword>
<dbReference type="InterPro" id="IPR009057">
    <property type="entry name" value="Homeodomain-like_sf"/>
</dbReference>
<feature type="region of interest" description="Disordered" evidence="8">
    <location>
        <begin position="932"/>
        <end position="985"/>
    </location>
</feature>
<dbReference type="OrthoDB" id="10258692at2759"/>
<gene>
    <name evidence="12" type="ORF">DGYR_LOCUS491</name>
</gene>
<dbReference type="InterPro" id="IPR051571">
    <property type="entry name" value="N-CoR_corepressor"/>
</dbReference>
<keyword evidence="3" id="KW-0863">Zinc-finger</keyword>
<feature type="region of interest" description="Disordered" evidence="8">
    <location>
        <begin position="1089"/>
        <end position="1142"/>
    </location>
</feature>
<evidence type="ECO:0000256" key="3">
    <source>
        <dbReference type="ARBA" id="ARBA00022771"/>
    </source>
</evidence>
<feature type="coiled-coil region" evidence="7">
    <location>
        <begin position="145"/>
        <end position="179"/>
    </location>
</feature>
<evidence type="ECO:0000256" key="8">
    <source>
        <dbReference type="SAM" id="MobiDB-lite"/>
    </source>
</evidence>
<proteinExistence type="inferred from homology"/>
<feature type="compositionally biased region" description="Polar residues" evidence="8">
    <location>
        <begin position="1366"/>
        <end position="1376"/>
    </location>
</feature>
<dbReference type="GO" id="GO:0003677">
    <property type="term" value="F:DNA binding"/>
    <property type="evidence" value="ECO:0007669"/>
    <property type="project" value="UniProtKB-KW"/>
</dbReference>
<dbReference type="SMART" id="SM00717">
    <property type="entry name" value="SANT"/>
    <property type="match status" value="2"/>
</dbReference>
<feature type="compositionally biased region" description="Low complexity" evidence="8">
    <location>
        <begin position="1253"/>
        <end position="1271"/>
    </location>
</feature>
<name>A0A7I8V4U1_9ANNE</name>
<accession>A0A7I8V4U1</accession>
<dbReference type="GO" id="GO:0008270">
    <property type="term" value="F:zinc ion binding"/>
    <property type="evidence" value="ECO:0007669"/>
    <property type="project" value="UniProtKB-KW"/>
</dbReference>
<dbReference type="GO" id="GO:0006357">
    <property type="term" value="P:regulation of transcription by RNA polymerase II"/>
    <property type="evidence" value="ECO:0007669"/>
    <property type="project" value="TreeGrafter"/>
</dbReference>
<feature type="compositionally biased region" description="Polar residues" evidence="8">
    <location>
        <begin position="1159"/>
        <end position="1172"/>
    </location>
</feature>
<dbReference type="PANTHER" id="PTHR13992:SF39">
    <property type="entry name" value="SMRTER, ISOFORM G"/>
    <property type="match status" value="1"/>
</dbReference>
<dbReference type="PROSITE" id="PS50090">
    <property type="entry name" value="MYB_LIKE"/>
    <property type="match status" value="1"/>
</dbReference>
<evidence type="ECO:0000259" key="10">
    <source>
        <dbReference type="PROSITE" id="PS51293"/>
    </source>
</evidence>
<sequence>MSSSNRERSPSQDAYKRGRGTQSPRSTTASISHPSPYGIRMPMTAAAAYSLPYSTAQYTTSPYQSDVPQPRRRISMLNNEFESHRILEPAALNSAKRPRMMQDYTQPLHINTQFVPNIKQEPAYHPQVEAISPTLPQDQGFKDARQNITNQINKVESRIQELEATIKKLESDEERYKAAACAPAGERCESPTQKHQNPLHDILSDNKRKAAKSHQLIILSSKLENVQGLALYQQPSDTLQEEIKEKFIKFKPLLVAQLKKKFFAKKEREKGSDDLYKKQMQIWLKKVDRFENAAKKKSKDVRTRELYEKVFPEIKRVREERCNNRAHTRSEHQEIDQINDGVQEHEEEIRKRKQLAVIPPLLLDEQERKYKFIDNNRLIKDPLAEYKNSKGKDTVWTDKEKEVFRDRFVQHPKNFVIISQFLENKTVSECIHYYYMSKKTENYKQLVRKHQARQRGAKGALKKQAVMRAAQLEKDRCEQEAKNKSKEEAVPIVFSRSNRSSFVDVKPMVVTAGCAVRSLENQDEPCSNSAPPSNNENREKSSNIQCVVCSTKTCSNFYSVTSANHSSYGISSEAMEEAVKRDGEVKICNNCRIRQRRKSFECPLMACSRPKTKVKRLRPLPNKLKTVAEDIRDDIFKTFGITDGMNKCCQPCFNRICRRLGTNDPETEANRWTDEEMTAAKEALKDFGRNWAAISTKVGTKSEAQCKHFFFNYRKKMGLDDLLKEHTDNRKTSVCESNASTVTAISDSEMPSSVDDEIEGISDETASIASVRTLEEDNSKFPAADNDSSATLSADESSQDAVLPKHQQVPQQPLHSQQHVSKNHSVSVIQKPPNPVNLAQENFLPAIARLQTAQPSVNGGLQQAGEDRRHSPACVRDLIHSAIERNLHPDVPRSDSDATKENIARVHPITMATSNPMGINVSISNPLYPDLLGPRHYRPDPLNRKKEQPRGPPPPAHSNHSYSRPPHFNIPPRPHMPVPPPLVHNNNRPLMAGGSIISGTPLAFSQRQRFEGRPPPPGLDGSAGSIIKGTPICNENMKGTHGNHDIYEVAAPKAYDRHPSNNRLILQNDYDTARQMENMRTSANIRPAYIDAYDDREKPVKVNRHQQSKSPRSVPISHHHQHPHQHQQHAQMPPQQSHPPQNNQMTAAKLIDIIIHNQMTQEKTTNSHTLTSPRRRRPNESEMSNSMPGMTRPKRPSPPPDRKITTIGNYFEQIIENKSQKVEEDMRANSRISQSMRGIIGSPPEDQKQSQLSPFAASPRPSSISPASTSPRNEKAPSLQSVLDVDTRPRSYSAGPCSKPETKRPSPAVSPQPRVRANTVTAPSPVVKKHQNLANMLNKSSADNSVATSPEAESPASSPKMIIDESASNEPPKQED</sequence>
<feature type="compositionally biased region" description="Basic and acidic residues" evidence="8">
    <location>
        <begin position="1"/>
        <end position="16"/>
    </location>
</feature>
<comment type="caution">
    <text evidence="12">The sequence shown here is derived from an EMBL/GenBank/DDBJ whole genome shotgun (WGS) entry which is preliminary data.</text>
</comment>
<keyword evidence="13" id="KW-1185">Reference proteome</keyword>
<evidence type="ECO:0000259" key="9">
    <source>
        <dbReference type="PROSITE" id="PS50090"/>
    </source>
</evidence>
<dbReference type="EMBL" id="CAJFCJ010000001">
    <property type="protein sequence ID" value="CAD5111166.1"/>
    <property type="molecule type" value="Genomic_DNA"/>
</dbReference>
<feature type="domain" description="HTH myb-type" evidence="11">
    <location>
        <begin position="671"/>
        <end position="718"/>
    </location>
</feature>
<dbReference type="InterPro" id="IPR017884">
    <property type="entry name" value="SANT_dom"/>
</dbReference>
<evidence type="ECO:0000256" key="5">
    <source>
        <dbReference type="ARBA" id="ARBA00023125"/>
    </source>
</evidence>
<keyword evidence="2" id="KW-0479">Metal-binding</keyword>
<feature type="region of interest" description="Disordered" evidence="8">
    <location>
        <begin position="1159"/>
        <end position="1205"/>
    </location>
</feature>
<dbReference type="GO" id="GO:0000785">
    <property type="term" value="C:chromatin"/>
    <property type="evidence" value="ECO:0007669"/>
    <property type="project" value="TreeGrafter"/>
</dbReference>
<evidence type="ECO:0000256" key="6">
    <source>
        <dbReference type="ARBA" id="ARBA00023242"/>
    </source>
</evidence>
<feature type="compositionally biased region" description="Low complexity" evidence="8">
    <location>
        <begin position="807"/>
        <end position="820"/>
    </location>
</feature>
<dbReference type="Proteomes" id="UP000549394">
    <property type="component" value="Unassembled WGS sequence"/>
</dbReference>
<evidence type="ECO:0000256" key="1">
    <source>
        <dbReference type="ARBA" id="ARBA00010097"/>
    </source>
</evidence>
<feature type="compositionally biased region" description="Low complexity" evidence="8">
    <location>
        <begin position="1349"/>
        <end position="1359"/>
    </location>
</feature>
<feature type="compositionally biased region" description="Low complexity" evidence="8">
    <location>
        <begin position="1128"/>
        <end position="1141"/>
    </location>
</feature>
<feature type="domain" description="Myb-like" evidence="9">
    <location>
        <begin position="664"/>
        <end position="714"/>
    </location>
</feature>
<evidence type="ECO:0000256" key="2">
    <source>
        <dbReference type="ARBA" id="ARBA00022723"/>
    </source>
</evidence>
<dbReference type="FunFam" id="1.10.10.60:FF:000012">
    <property type="entry name" value="Metastasis-associated 1 family, member 3"/>
    <property type="match status" value="1"/>
</dbReference>
<keyword evidence="4" id="KW-0862">Zinc</keyword>
<dbReference type="InterPro" id="IPR017930">
    <property type="entry name" value="Myb_dom"/>
</dbReference>
<feature type="compositionally biased region" description="Polar residues" evidence="8">
    <location>
        <begin position="20"/>
        <end position="33"/>
    </location>
</feature>
<keyword evidence="5" id="KW-0238">DNA-binding</keyword>
<evidence type="ECO:0000259" key="11">
    <source>
        <dbReference type="PROSITE" id="PS51294"/>
    </source>
</evidence>
<dbReference type="PROSITE" id="PS51294">
    <property type="entry name" value="HTH_MYB"/>
    <property type="match status" value="1"/>
</dbReference>
<feature type="compositionally biased region" description="Polar residues" evidence="8">
    <location>
        <begin position="786"/>
        <end position="800"/>
    </location>
</feature>